<evidence type="ECO:0000256" key="5">
    <source>
        <dbReference type="ARBA" id="ARBA00023143"/>
    </source>
</evidence>
<organism evidence="7 8">
    <name type="scientific">Modicisalibacter tunisiensis</name>
    <dbReference type="NCBI Taxonomy" id="390637"/>
    <lineage>
        <taxon>Bacteria</taxon>
        <taxon>Pseudomonadati</taxon>
        <taxon>Pseudomonadota</taxon>
        <taxon>Gammaproteobacteria</taxon>
        <taxon>Oceanospirillales</taxon>
        <taxon>Halomonadaceae</taxon>
        <taxon>Modicisalibacter</taxon>
    </lineage>
</organism>
<gene>
    <name evidence="7" type="primary">flgL</name>
    <name evidence="7" type="ORF">KGQ91_11385</name>
</gene>
<dbReference type="PANTHER" id="PTHR42792">
    <property type="entry name" value="FLAGELLIN"/>
    <property type="match status" value="1"/>
</dbReference>
<dbReference type="SUPFAM" id="SSF64518">
    <property type="entry name" value="Phase 1 flagellin"/>
    <property type="match status" value="1"/>
</dbReference>
<evidence type="ECO:0000313" key="8">
    <source>
        <dbReference type="Proteomes" id="UP001319883"/>
    </source>
</evidence>
<dbReference type="Pfam" id="PF00669">
    <property type="entry name" value="Flagellin_N"/>
    <property type="match status" value="1"/>
</dbReference>
<proteinExistence type="inferred from homology"/>
<dbReference type="Proteomes" id="UP001319883">
    <property type="component" value="Unassembled WGS sequence"/>
</dbReference>
<evidence type="ECO:0000256" key="2">
    <source>
        <dbReference type="ARBA" id="ARBA00004613"/>
    </source>
</evidence>
<keyword evidence="7" id="KW-0966">Cell projection</keyword>
<sequence length="403" mass="42873">MRISTLTMFDSRLTAMNRQQSDFLKVGQQMATGRRVVSPSDDPQAASRAVGVSQSLAVTQQYSDSRVSARNAMSQEESVLNSVSKAVTSAKTLIIQASNDTLSNADRTSVASQLRGIYESLQGMANTTDGNGSYLFGGIKDNAPPFVEDGGKITYKGADTVRHQQVDASRQMAVGDSGQKVFSGVHSGADYVADATTSAPSTLRFSGPHTADASNAEYGDSFTLEITSYNAGTGEFGYDLTNQTSGSTSSKTGNIGDPVKFGGISMTLEGTPAVGDRLDVSRGKDQSLFSTLENALNVLESPAETPTGKAQLDNTLSTVSRQLDNSLDNVLTTRASVGARLNELDELDNISSNRSLNYKSTLSDLVDLDYSKAVSDYSLRQVGLQASQKAFVDVKNMSLFQML</sequence>
<name>A0ABS7X2Y2_9GAMM</name>
<comment type="subcellular location">
    <subcellularLocation>
        <location evidence="1">Bacterial flagellum</location>
    </subcellularLocation>
    <subcellularLocation>
        <location evidence="2">Secreted</location>
    </subcellularLocation>
</comment>
<comment type="similarity">
    <text evidence="3">Belongs to the bacterial flagellin family.</text>
</comment>
<protein>
    <submittedName>
        <fullName evidence="7">Flagellar hook-associated protein FlgL</fullName>
    </submittedName>
</protein>
<dbReference type="Gene3D" id="1.20.1330.10">
    <property type="entry name" value="f41 fragment of flagellin, N-terminal domain"/>
    <property type="match status" value="1"/>
</dbReference>
<accession>A0ABS7X2Y2</accession>
<comment type="caution">
    <text evidence="7">The sequence shown here is derived from an EMBL/GenBank/DDBJ whole genome shotgun (WGS) entry which is preliminary data.</text>
</comment>
<evidence type="ECO:0000256" key="3">
    <source>
        <dbReference type="ARBA" id="ARBA00005709"/>
    </source>
</evidence>
<dbReference type="InterPro" id="IPR001029">
    <property type="entry name" value="Flagellin_N"/>
</dbReference>
<reference evidence="7 8" key="1">
    <citation type="submission" date="2021-05" db="EMBL/GenBank/DDBJ databases">
        <title>Petroleum and Energy Research Collection (APPE): ex situ preservation of microbial diversity associated with the oil industry and exploitation of its biotechnological potential.</title>
        <authorList>
            <person name="Paixao C.T.M."/>
            <person name="Gomes M.B."/>
            <person name="Oliveira V.M."/>
        </authorList>
    </citation>
    <scope>NUCLEOTIDE SEQUENCE [LARGE SCALE GENOMIC DNA]</scope>
    <source>
        <strain evidence="7 8">LIT2</strain>
    </source>
</reference>
<dbReference type="PANTHER" id="PTHR42792:SF1">
    <property type="entry name" value="FLAGELLAR HOOK-ASSOCIATED PROTEIN 3"/>
    <property type="match status" value="1"/>
</dbReference>
<keyword evidence="7" id="KW-0282">Flagellum</keyword>
<keyword evidence="5" id="KW-0975">Bacterial flagellum</keyword>
<dbReference type="RefSeq" id="WP_224421034.1">
    <property type="nucleotide sequence ID" value="NZ_JAGXFD010000001.1"/>
</dbReference>
<dbReference type="NCBIfam" id="TIGR02550">
    <property type="entry name" value="flagell_flgL"/>
    <property type="match status" value="1"/>
</dbReference>
<dbReference type="InterPro" id="IPR001492">
    <property type="entry name" value="Flagellin"/>
</dbReference>
<evidence type="ECO:0000259" key="6">
    <source>
        <dbReference type="Pfam" id="PF00669"/>
    </source>
</evidence>
<dbReference type="EMBL" id="JAGXFD010000001">
    <property type="protein sequence ID" value="MBZ9568271.1"/>
    <property type="molecule type" value="Genomic_DNA"/>
</dbReference>
<evidence type="ECO:0000256" key="1">
    <source>
        <dbReference type="ARBA" id="ARBA00004365"/>
    </source>
</evidence>
<evidence type="ECO:0000313" key="7">
    <source>
        <dbReference type="EMBL" id="MBZ9568271.1"/>
    </source>
</evidence>
<keyword evidence="7" id="KW-0969">Cilium</keyword>
<feature type="domain" description="Flagellin N-terminal" evidence="6">
    <location>
        <begin position="3"/>
        <end position="140"/>
    </location>
</feature>
<keyword evidence="4" id="KW-0964">Secreted</keyword>
<keyword evidence="8" id="KW-1185">Reference proteome</keyword>
<dbReference type="InterPro" id="IPR013384">
    <property type="entry name" value="Flagell_FlgL"/>
</dbReference>
<evidence type="ECO:0000256" key="4">
    <source>
        <dbReference type="ARBA" id="ARBA00022525"/>
    </source>
</evidence>